<dbReference type="RefSeq" id="WP_116706234.1">
    <property type="nucleotide sequence ID" value="NZ_QEKW01000001.1"/>
</dbReference>
<dbReference type="Proteomes" id="UP000245639">
    <property type="component" value="Unassembled WGS sequence"/>
</dbReference>
<dbReference type="OrthoDB" id="9847571at2"/>
<evidence type="ECO:0000256" key="1">
    <source>
        <dbReference type="SAM" id="MobiDB-lite"/>
    </source>
</evidence>
<dbReference type="AlphaFoldDB" id="A0A2U1FQB1"/>
<evidence type="ECO:0000313" key="2">
    <source>
        <dbReference type="EMBL" id="PVZ14367.1"/>
    </source>
</evidence>
<reference evidence="2 3" key="1">
    <citation type="submission" date="2018-04" db="EMBL/GenBank/DDBJ databases">
        <title>Genomic Encyclopedia of Type Strains, Phase IV (KMG-IV): sequencing the most valuable type-strain genomes for metagenomic binning, comparative biology and taxonomic classification.</title>
        <authorList>
            <person name="Goeker M."/>
        </authorList>
    </citation>
    <scope>NUCLEOTIDE SEQUENCE [LARGE SCALE GENOMIC DNA]</scope>
    <source>
        <strain evidence="2 3">DSM 45771</strain>
    </source>
</reference>
<gene>
    <name evidence="2" type="ORF">C8D89_101231</name>
</gene>
<comment type="caution">
    <text evidence="2">The sequence shown here is derived from an EMBL/GenBank/DDBJ whole genome shotgun (WGS) entry which is preliminary data.</text>
</comment>
<evidence type="ECO:0000313" key="3">
    <source>
        <dbReference type="Proteomes" id="UP000245639"/>
    </source>
</evidence>
<organism evidence="2 3">
    <name type="scientific">Actinomycetospora cinnamomea</name>
    <dbReference type="NCBI Taxonomy" id="663609"/>
    <lineage>
        <taxon>Bacteria</taxon>
        <taxon>Bacillati</taxon>
        <taxon>Actinomycetota</taxon>
        <taxon>Actinomycetes</taxon>
        <taxon>Pseudonocardiales</taxon>
        <taxon>Pseudonocardiaceae</taxon>
        <taxon>Actinomycetospora</taxon>
    </lineage>
</organism>
<name>A0A2U1FQB1_9PSEU</name>
<accession>A0A2U1FQB1</accession>
<proteinExistence type="predicted"/>
<keyword evidence="3" id="KW-1185">Reference proteome</keyword>
<sequence length="108" mass="11397">MSGDDNAVVAVRQAVSALRAGTVTRSPASEDHAVLGAESRALVEQLVDLLQTVDRATTDPRDPHTRDLSTLRERLATAVAPVDVAGDPRDQVTDHAPQAPARPGQPDD</sequence>
<protein>
    <submittedName>
        <fullName evidence="2">Uncharacterized protein</fullName>
    </submittedName>
</protein>
<feature type="region of interest" description="Disordered" evidence="1">
    <location>
        <begin position="79"/>
        <end position="108"/>
    </location>
</feature>
<dbReference type="EMBL" id="QEKW01000001">
    <property type="protein sequence ID" value="PVZ14367.1"/>
    <property type="molecule type" value="Genomic_DNA"/>
</dbReference>